<accession>A0A7V7PQ30</accession>
<feature type="region of interest" description="Disordered" evidence="1">
    <location>
        <begin position="641"/>
        <end position="672"/>
    </location>
</feature>
<dbReference type="AlphaFoldDB" id="A0A7V7PQ30"/>
<sequence length="1035" mass="106652">MSNLDLTRIKSNVYRMAAQNAPEADIDAYLAEEGTTADAVKAYAPNLSGQQLEAIMRGRENVANGRKPEGHAEGKFGGAAMNATAGANEALYGVLGAPVDATRGLMNLGIRATNAVTGGNAPELPDTSFLGSRNIAETLGGIDPRLDPANTVAQTEGDRVARGAGAGAAGAIVPELAARTLIEKGIVNASPQAMRLAEGAFGRSATGGQAVANAVIGAAGGAGGTAAADAAPEPLKPLAGLLGGMAAGAGSAGLLGVPMIVKEGVRHIGRYAEPLTQGGRQRLAADRLRSSATDSQALRDSLEAGTPELVPGSQPTTFQATGDMGIGALERGAAARQPDRFMQRRAEQNAAQVAAIGAIQPDGAPETVVSAIRGQLADIDREADDIVTRARDGARASADRLGAGQTPDAAGASLRTSLEAARATVKQRERELWNAVDPDGTMTLGVGTVKGEADSLLGGIPKSAKQPDGEEMAIYGVVGQYGDAMPLSEVTALSSRVKAAMRAERMANGESPAYARMAKLSSAIHADLDGAVAGRVQQEAEAVARGEMREEDTFAANFRRAQEEWLAQREAGSQQATGTLGGEGPSGFRANGAGGPRSLSGMAGAEGETGRRLPDAPSNPRLPGDDVGIGFDRAAQERLTAARAATSDRLSTFDNPTLRPLRQRPATNAPYAVPDSSVPARIFFPQAKSFDAIQSYRRAVGDGPALDTLTGYAVDRARRAALRDDGTFDPTRLAAWRRSHADALRAFPELDAGLADASAAANTLAHVVQRQNAARDDAARGVLGRLLGLDDPSDVTRTVGAVFQRQDAAAQMLRLRHAIRGSEPAQRGLRKAIVDHIAGRFVGNTEAGTSGIGTVKSDGFQSFVRQNGAALRTAGFSDAEIGTMQRVAADLQRANRSVASVKLPGGSNTVQDAIQAGKLGSQPTLLSRIFANVPTAAGGAGGFMLGGGPISAAVGAVGAKTIADIRRAGIESIEDLVADALLNPTRAKLLLATPARKTERATWELLGQYYRRAATVGAVAGPNQAEPEQRGAVPR</sequence>
<dbReference type="EMBL" id="VZDO01000005">
    <property type="protein sequence ID" value="KAB0680162.1"/>
    <property type="molecule type" value="Genomic_DNA"/>
</dbReference>
<name>A0A7V7PQ30_9HYPH</name>
<organism evidence="2 3">
    <name type="scientific">Plantimonas leprariae</name>
    <dbReference type="NCBI Taxonomy" id="2615207"/>
    <lineage>
        <taxon>Bacteria</taxon>
        <taxon>Pseudomonadati</taxon>
        <taxon>Pseudomonadota</taxon>
        <taxon>Alphaproteobacteria</taxon>
        <taxon>Hyphomicrobiales</taxon>
        <taxon>Aurantimonadaceae</taxon>
        <taxon>Plantimonas</taxon>
    </lineage>
</organism>
<comment type="caution">
    <text evidence="2">The sequence shown here is derived from an EMBL/GenBank/DDBJ whole genome shotgun (WGS) entry which is preliminary data.</text>
</comment>
<reference evidence="2 3" key="1">
    <citation type="submission" date="2019-09" db="EMBL/GenBank/DDBJ databases">
        <title>YIM 132180 draft genome.</title>
        <authorList>
            <person name="Zhang K."/>
        </authorList>
    </citation>
    <scope>NUCLEOTIDE SEQUENCE [LARGE SCALE GENOMIC DNA]</scope>
    <source>
        <strain evidence="2 3">YIM 132180</strain>
    </source>
</reference>
<keyword evidence="3" id="KW-1185">Reference proteome</keyword>
<dbReference type="Proteomes" id="UP000432089">
    <property type="component" value="Unassembled WGS sequence"/>
</dbReference>
<gene>
    <name evidence="2" type="ORF">F6X38_08200</name>
</gene>
<proteinExistence type="predicted"/>
<evidence type="ECO:0000313" key="3">
    <source>
        <dbReference type="Proteomes" id="UP000432089"/>
    </source>
</evidence>
<evidence type="ECO:0000256" key="1">
    <source>
        <dbReference type="SAM" id="MobiDB-lite"/>
    </source>
</evidence>
<dbReference type="RefSeq" id="WP_150969199.1">
    <property type="nucleotide sequence ID" value="NZ_VZDO01000005.1"/>
</dbReference>
<protein>
    <submittedName>
        <fullName evidence="2">Uncharacterized protein</fullName>
    </submittedName>
</protein>
<feature type="region of interest" description="Disordered" evidence="1">
    <location>
        <begin position="567"/>
        <end position="629"/>
    </location>
</feature>
<evidence type="ECO:0000313" key="2">
    <source>
        <dbReference type="EMBL" id="KAB0680162.1"/>
    </source>
</evidence>